<dbReference type="Pfam" id="PF01740">
    <property type="entry name" value="STAS"/>
    <property type="match status" value="1"/>
</dbReference>
<organism evidence="2 3">
    <name type="scientific">Paludisphaera mucosa</name>
    <dbReference type="NCBI Taxonomy" id="3030827"/>
    <lineage>
        <taxon>Bacteria</taxon>
        <taxon>Pseudomonadati</taxon>
        <taxon>Planctomycetota</taxon>
        <taxon>Planctomycetia</taxon>
        <taxon>Isosphaerales</taxon>
        <taxon>Isosphaeraceae</taxon>
        <taxon>Paludisphaera</taxon>
    </lineage>
</organism>
<feature type="domain" description="STAS" evidence="1">
    <location>
        <begin position="2"/>
        <end position="124"/>
    </location>
</feature>
<dbReference type="CDD" id="cd07043">
    <property type="entry name" value="STAS_anti-anti-sigma_factors"/>
    <property type="match status" value="1"/>
</dbReference>
<dbReference type="RefSeq" id="WP_277859304.1">
    <property type="nucleotide sequence ID" value="NZ_JARRAG010000001.1"/>
</dbReference>
<dbReference type="PANTHER" id="PTHR33495">
    <property type="entry name" value="ANTI-SIGMA FACTOR ANTAGONIST TM_1081-RELATED-RELATED"/>
    <property type="match status" value="1"/>
</dbReference>
<gene>
    <name evidence="2" type="ORF">PZE19_04140</name>
</gene>
<proteinExistence type="predicted"/>
<evidence type="ECO:0000259" key="1">
    <source>
        <dbReference type="PROSITE" id="PS50801"/>
    </source>
</evidence>
<dbReference type="PROSITE" id="PS50801">
    <property type="entry name" value="STAS"/>
    <property type="match status" value="1"/>
</dbReference>
<dbReference type="Proteomes" id="UP001216907">
    <property type="component" value="Unassembled WGS sequence"/>
</dbReference>
<dbReference type="Gene3D" id="3.30.750.24">
    <property type="entry name" value="STAS domain"/>
    <property type="match status" value="1"/>
</dbReference>
<dbReference type="EMBL" id="JARRAG010000001">
    <property type="protein sequence ID" value="MDG3002945.1"/>
    <property type="molecule type" value="Genomic_DNA"/>
</dbReference>
<comment type="caution">
    <text evidence="2">The sequence shown here is derived from an EMBL/GenBank/DDBJ whole genome shotgun (WGS) entry which is preliminary data.</text>
</comment>
<dbReference type="InterPro" id="IPR002645">
    <property type="entry name" value="STAS_dom"/>
</dbReference>
<sequence>MVTKKTNMTDEAFTIERHGDVTVITATPALEKLSFRLEEQAAELILEPIKRQDDPLIVFDLSRVNYFGSMFLALLIRTWKLASANGGSMALSGVTPRTRELLRVTSLDIVWPIYDTRNEAIAALELD</sequence>
<reference evidence="2 3" key="1">
    <citation type="submission" date="2023-03" db="EMBL/GenBank/DDBJ databases">
        <title>Paludisphaera mucosa sp. nov. a novel planctomycete from northern fen.</title>
        <authorList>
            <person name="Ivanova A."/>
        </authorList>
    </citation>
    <scope>NUCLEOTIDE SEQUENCE [LARGE SCALE GENOMIC DNA]</scope>
    <source>
        <strain evidence="2 3">Pla2</strain>
    </source>
</reference>
<dbReference type="InterPro" id="IPR036513">
    <property type="entry name" value="STAS_dom_sf"/>
</dbReference>
<evidence type="ECO:0000313" key="3">
    <source>
        <dbReference type="Proteomes" id="UP001216907"/>
    </source>
</evidence>
<keyword evidence="3" id="KW-1185">Reference proteome</keyword>
<name>A0ABT6F5U9_9BACT</name>
<evidence type="ECO:0000313" key="2">
    <source>
        <dbReference type="EMBL" id="MDG3002945.1"/>
    </source>
</evidence>
<protein>
    <submittedName>
        <fullName evidence="2">STAS domain-containing protein</fullName>
    </submittedName>
</protein>
<dbReference type="SUPFAM" id="SSF52091">
    <property type="entry name" value="SpoIIaa-like"/>
    <property type="match status" value="1"/>
</dbReference>
<accession>A0ABT6F5U9</accession>